<proteinExistence type="predicted"/>
<feature type="non-terminal residue" evidence="1">
    <location>
        <position position="1"/>
    </location>
</feature>
<accession>A0AA39C304</accession>
<dbReference type="Proteomes" id="UP001168990">
    <property type="component" value="Unassembled WGS sequence"/>
</dbReference>
<gene>
    <name evidence="1" type="ORF">PV328_012024</name>
</gene>
<evidence type="ECO:0000313" key="2">
    <source>
        <dbReference type="Proteomes" id="UP001168990"/>
    </source>
</evidence>
<protein>
    <submittedName>
        <fullName evidence="1">Uncharacterized protein</fullName>
    </submittedName>
</protein>
<reference evidence="1" key="1">
    <citation type="journal article" date="2023" name="bioRxiv">
        <title>Scaffold-level genome assemblies of two parasitoid biocontrol wasps reveal the parthenogenesis mechanism and an associated novel virus.</title>
        <authorList>
            <person name="Inwood S."/>
            <person name="Skelly J."/>
            <person name="Guhlin J."/>
            <person name="Harrop T."/>
            <person name="Goldson S."/>
            <person name="Dearden P."/>
        </authorList>
    </citation>
    <scope>NUCLEOTIDE SEQUENCE</scope>
    <source>
        <strain evidence="1">Irish</strain>
        <tissue evidence="1">Whole body</tissue>
    </source>
</reference>
<dbReference type="EMBL" id="JAQQBS010001770">
    <property type="protein sequence ID" value="KAK0156998.1"/>
    <property type="molecule type" value="Genomic_DNA"/>
</dbReference>
<sequence>QYFSNRVSTAMQMFMRQDDRTKFRPDLEDCLPSVAFINRIHGIIHVMMLRSGQRALKLNSFEHEKIINFLEYLEEWETIAKEKNYIFITDSTNPSLRVSDAKSVESGCFGSKFHMQTTNSY</sequence>
<reference evidence="1" key="2">
    <citation type="submission" date="2023-03" db="EMBL/GenBank/DDBJ databases">
        <authorList>
            <person name="Inwood S.N."/>
            <person name="Skelly J.G."/>
            <person name="Guhlin J."/>
            <person name="Harrop T.W.R."/>
            <person name="Goldson S.G."/>
            <person name="Dearden P.K."/>
        </authorList>
    </citation>
    <scope>NUCLEOTIDE SEQUENCE</scope>
    <source>
        <strain evidence="1">Irish</strain>
        <tissue evidence="1">Whole body</tissue>
    </source>
</reference>
<organism evidence="1 2">
    <name type="scientific">Microctonus aethiopoides</name>
    <dbReference type="NCBI Taxonomy" id="144406"/>
    <lineage>
        <taxon>Eukaryota</taxon>
        <taxon>Metazoa</taxon>
        <taxon>Ecdysozoa</taxon>
        <taxon>Arthropoda</taxon>
        <taxon>Hexapoda</taxon>
        <taxon>Insecta</taxon>
        <taxon>Pterygota</taxon>
        <taxon>Neoptera</taxon>
        <taxon>Endopterygota</taxon>
        <taxon>Hymenoptera</taxon>
        <taxon>Apocrita</taxon>
        <taxon>Ichneumonoidea</taxon>
        <taxon>Braconidae</taxon>
        <taxon>Euphorinae</taxon>
        <taxon>Microctonus</taxon>
    </lineage>
</organism>
<comment type="caution">
    <text evidence="1">The sequence shown here is derived from an EMBL/GenBank/DDBJ whole genome shotgun (WGS) entry which is preliminary data.</text>
</comment>
<evidence type="ECO:0000313" key="1">
    <source>
        <dbReference type="EMBL" id="KAK0156998.1"/>
    </source>
</evidence>
<dbReference type="AlphaFoldDB" id="A0AA39C304"/>
<name>A0AA39C304_9HYME</name>
<keyword evidence="2" id="KW-1185">Reference proteome</keyword>